<comment type="similarity">
    <text evidence="3">Belongs to the glycosyl hydrolase 3 family.</text>
</comment>
<sequence length="222" mass="24375">MVATKIRWWQQRKLTVTHGQRPAFDWGPPNPVRKQAASSVVLLKNEAGALPLKAPKSIAVFGNSAGDDTQGFYNQDNFEYGSLSVGGGSGTGRLTYLVTPLEAVKTRAAQDKALVQYWLNNTLIAGTEDIRTLWIPKAPEVCLVFLKSWAAEGSDRTTLDLEWEGNEVVESVARICNNTIVVTHYRDVVSQQWRIPTGDFTAHVGFSSRDLPVNTTLTAISA</sequence>
<keyword evidence="6" id="KW-0732">Signal</keyword>
<dbReference type="EC" id="3.2.1.21" evidence="4"/>
<evidence type="ECO:0000256" key="7">
    <source>
        <dbReference type="ARBA" id="ARBA00022801"/>
    </source>
</evidence>
<evidence type="ECO:0000313" key="13">
    <source>
        <dbReference type="Proteomes" id="UP001642405"/>
    </source>
</evidence>
<evidence type="ECO:0000256" key="9">
    <source>
        <dbReference type="ARBA" id="ARBA00023295"/>
    </source>
</evidence>
<evidence type="ECO:0000256" key="2">
    <source>
        <dbReference type="ARBA" id="ARBA00004613"/>
    </source>
</evidence>
<evidence type="ECO:0000256" key="6">
    <source>
        <dbReference type="ARBA" id="ARBA00022729"/>
    </source>
</evidence>
<protein>
    <recommendedName>
        <fullName evidence="4">beta-glucosidase</fullName>
        <ecNumber evidence="4">3.2.1.21</ecNumber>
    </recommendedName>
</protein>
<organism evidence="12 13">
    <name type="scientific">Sporothrix curviconia</name>
    <dbReference type="NCBI Taxonomy" id="1260050"/>
    <lineage>
        <taxon>Eukaryota</taxon>
        <taxon>Fungi</taxon>
        <taxon>Dikarya</taxon>
        <taxon>Ascomycota</taxon>
        <taxon>Pezizomycotina</taxon>
        <taxon>Sordariomycetes</taxon>
        <taxon>Sordariomycetidae</taxon>
        <taxon>Ophiostomatales</taxon>
        <taxon>Ophiostomataceae</taxon>
        <taxon>Sporothrix</taxon>
    </lineage>
</organism>
<keyword evidence="8" id="KW-0119">Carbohydrate metabolism</keyword>
<dbReference type="InterPro" id="IPR002772">
    <property type="entry name" value="Glyco_hydro_3_C"/>
</dbReference>
<dbReference type="InterPro" id="IPR036881">
    <property type="entry name" value="Glyco_hydro_3_C_sf"/>
</dbReference>
<comment type="subcellular location">
    <subcellularLocation>
        <location evidence="2">Secreted</location>
    </subcellularLocation>
</comment>
<evidence type="ECO:0000256" key="4">
    <source>
        <dbReference type="ARBA" id="ARBA00012744"/>
    </source>
</evidence>
<keyword evidence="9" id="KW-0326">Glycosidase</keyword>
<reference evidence="12 13" key="1">
    <citation type="submission" date="2024-01" db="EMBL/GenBank/DDBJ databases">
        <authorList>
            <person name="Allen C."/>
            <person name="Tagirdzhanova G."/>
        </authorList>
    </citation>
    <scope>NUCLEOTIDE SEQUENCE [LARGE SCALE GENOMIC DNA]</scope>
</reference>
<keyword evidence="7" id="KW-0378">Hydrolase</keyword>
<evidence type="ECO:0000256" key="10">
    <source>
        <dbReference type="ARBA" id="ARBA00024983"/>
    </source>
</evidence>
<accession>A0ABP0B059</accession>
<dbReference type="Gene3D" id="3.40.50.1700">
    <property type="entry name" value="Glycoside hydrolase family 3 C-terminal domain"/>
    <property type="match status" value="1"/>
</dbReference>
<dbReference type="InterPro" id="IPR050288">
    <property type="entry name" value="Cellulose_deg_GH3"/>
</dbReference>
<dbReference type="SUPFAM" id="SSF52279">
    <property type="entry name" value="Beta-D-glucan exohydrolase, C-terminal domain"/>
    <property type="match status" value="1"/>
</dbReference>
<comment type="catalytic activity">
    <reaction evidence="1">
        <text>Hydrolysis of terminal, non-reducing beta-D-glucosyl residues with release of beta-D-glucose.</text>
        <dbReference type="EC" id="3.2.1.21"/>
    </reaction>
</comment>
<dbReference type="PANTHER" id="PTHR42715">
    <property type="entry name" value="BETA-GLUCOSIDASE"/>
    <property type="match status" value="1"/>
</dbReference>
<dbReference type="Pfam" id="PF01915">
    <property type="entry name" value="Glyco_hydro_3_C"/>
    <property type="match status" value="1"/>
</dbReference>
<comment type="function">
    <text evidence="10">Beta-glucosidases are one of a number of cellulolytic enzymes involved in the degradation of cellulosic biomass. Catalyzes the last step releasing glucose from the inhibitory cellobiose.</text>
</comment>
<evidence type="ECO:0000256" key="5">
    <source>
        <dbReference type="ARBA" id="ARBA00022525"/>
    </source>
</evidence>
<evidence type="ECO:0000313" key="12">
    <source>
        <dbReference type="EMBL" id="CAK7212922.1"/>
    </source>
</evidence>
<evidence type="ECO:0000256" key="1">
    <source>
        <dbReference type="ARBA" id="ARBA00000448"/>
    </source>
</evidence>
<keyword evidence="5" id="KW-0964">Secreted</keyword>
<keyword evidence="13" id="KW-1185">Reference proteome</keyword>
<evidence type="ECO:0000256" key="3">
    <source>
        <dbReference type="ARBA" id="ARBA00005336"/>
    </source>
</evidence>
<feature type="domain" description="Glycoside hydrolase family 3 C-terminal" evidence="11">
    <location>
        <begin position="40"/>
        <end position="193"/>
    </location>
</feature>
<evidence type="ECO:0000256" key="8">
    <source>
        <dbReference type="ARBA" id="ARBA00023277"/>
    </source>
</evidence>
<gene>
    <name evidence="12" type="ORF">SCUCBS95973_001624</name>
</gene>
<proteinExistence type="inferred from homology"/>
<dbReference type="EMBL" id="CAWUHB010000006">
    <property type="protein sequence ID" value="CAK7212922.1"/>
    <property type="molecule type" value="Genomic_DNA"/>
</dbReference>
<evidence type="ECO:0000259" key="11">
    <source>
        <dbReference type="Pfam" id="PF01915"/>
    </source>
</evidence>
<name>A0ABP0B059_9PEZI</name>
<dbReference type="Proteomes" id="UP001642405">
    <property type="component" value="Unassembled WGS sequence"/>
</dbReference>
<dbReference type="PANTHER" id="PTHR42715:SF12">
    <property type="entry name" value="BETA-GLUCOSIDASE G-RELATED"/>
    <property type="match status" value="1"/>
</dbReference>
<comment type="caution">
    <text evidence="12">The sequence shown here is derived from an EMBL/GenBank/DDBJ whole genome shotgun (WGS) entry which is preliminary data.</text>
</comment>